<comment type="subcellular location">
    <subcellularLocation>
        <location evidence="1">Nucleus</location>
    </subcellularLocation>
</comment>
<dbReference type="PANTHER" id="PTHR12687">
    <property type="entry name" value="NUCLEOLAR COMPLEX 2 AND RAD4-RELATED"/>
    <property type="match status" value="1"/>
</dbReference>
<feature type="region of interest" description="Disordered" evidence="4">
    <location>
        <begin position="190"/>
        <end position="224"/>
    </location>
</feature>
<keyword evidence="3" id="KW-0539">Nucleus</keyword>
<feature type="region of interest" description="Disordered" evidence="4">
    <location>
        <begin position="51"/>
        <end position="170"/>
    </location>
</feature>
<dbReference type="Proteomes" id="UP000822688">
    <property type="component" value="Chromosome 3"/>
</dbReference>
<dbReference type="GO" id="GO:0042273">
    <property type="term" value="P:ribosomal large subunit biogenesis"/>
    <property type="evidence" value="ECO:0007669"/>
    <property type="project" value="TreeGrafter"/>
</dbReference>
<feature type="region of interest" description="Disordered" evidence="4">
    <location>
        <begin position="22"/>
        <end position="41"/>
    </location>
</feature>
<evidence type="ECO:0000256" key="3">
    <source>
        <dbReference type="ARBA" id="ARBA00023242"/>
    </source>
</evidence>
<protein>
    <recommendedName>
        <fullName evidence="7">Nucleolar complex protein 2 homolog</fullName>
    </recommendedName>
</protein>
<keyword evidence="6" id="KW-1185">Reference proteome</keyword>
<proteinExistence type="inferred from homology"/>
<organism evidence="5 6">
    <name type="scientific">Ceratodon purpureus</name>
    <name type="common">Fire moss</name>
    <name type="synonym">Dicranum purpureum</name>
    <dbReference type="NCBI Taxonomy" id="3225"/>
    <lineage>
        <taxon>Eukaryota</taxon>
        <taxon>Viridiplantae</taxon>
        <taxon>Streptophyta</taxon>
        <taxon>Embryophyta</taxon>
        <taxon>Bryophyta</taxon>
        <taxon>Bryophytina</taxon>
        <taxon>Bryopsida</taxon>
        <taxon>Dicranidae</taxon>
        <taxon>Pseudoditrichales</taxon>
        <taxon>Ditrichaceae</taxon>
        <taxon>Ceratodon</taxon>
    </lineage>
</organism>
<accession>A0A8T0IMN8</accession>
<feature type="compositionally biased region" description="Basic and acidic residues" evidence="4">
    <location>
        <begin position="153"/>
        <end position="170"/>
    </location>
</feature>
<dbReference type="Pfam" id="PF03715">
    <property type="entry name" value="Noc2"/>
    <property type="match status" value="1"/>
</dbReference>
<feature type="compositionally biased region" description="Acidic residues" evidence="4">
    <location>
        <begin position="794"/>
        <end position="809"/>
    </location>
</feature>
<evidence type="ECO:0000256" key="1">
    <source>
        <dbReference type="ARBA" id="ARBA00004123"/>
    </source>
</evidence>
<feature type="compositionally biased region" description="Gly residues" evidence="4">
    <location>
        <begin position="847"/>
        <end position="963"/>
    </location>
</feature>
<feature type="compositionally biased region" description="Basic residues" evidence="4">
    <location>
        <begin position="22"/>
        <end position="39"/>
    </location>
</feature>
<evidence type="ECO:0000256" key="4">
    <source>
        <dbReference type="SAM" id="MobiDB-lite"/>
    </source>
</evidence>
<evidence type="ECO:0000313" key="5">
    <source>
        <dbReference type="EMBL" id="KAG0584116.1"/>
    </source>
</evidence>
<evidence type="ECO:0008006" key="7">
    <source>
        <dbReference type="Google" id="ProtNLM"/>
    </source>
</evidence>
<dbReference type="AlphaFoldDB" id="A0A8T0IMN8"/>
<comment type="caution">
    <text evidence="5">The sequence shown here is derived from an EMBL/GenBank/DDBJ whole genome shotgun (WGS) entry which is preliminary data.</text>
</comment>
<dbReference type="EMBL" id="CM026423">
    <property type="protein sequence ID" value="KAG0584116.1"/>
    <property type="molecule type" value="Genomic_DNA"/>
</dbReference>
<dbReference type="PANTHER" id="PTHR12687:SF4">
    <property type="entry name" value="NUCLEOLAR COMPLEX PROTEIN 2 HOMOLOG"/>
    <property type="match status" value="1"/>
</dbReference>
<evidence type="ECO:0000313" key="6">
    <source>
        <dbReference type="Proteomes" id="UP000822688"/>
    </source>
</evidence>
<feature type="compositionally biased region" description="Acidic residues" evidence="4">
    <location>
        <begin position="190"/>
        <end position="212"/>
    </location>
</feature>
<evidence type="ECO:0000256" key="2">
    <source>
        <dbReference type="ARBA" id="ARBA00005907"/>
    </source>
</evidence>
<feature type="compositionally biased region" description="Acidic residues" evidence="4">
    <location>
        <begin position="726"/>
        <end position="737"/>
    </location>
</feature>
<dbReference type="GO" id="GO:0005654">
    <property type="term" value="C:nucleoplasm"/>
    <property type="evidence" value="ECO:0007669"/>
    <property type="project" value="TreeGrafter"/>
</dbReference>
<sequence length="971" mass="106027">MGKAVKSVKNFVKKGHLGATIARRRKLKPMNNALRKKKAGQLISDYAEDQVAAKAEQGKENGGARKPKRVQDMSVDELMQGDFLENLSDNEEDEEDEAASEDDGLSDGEEDDEEGLDKAIADLQADMDEDDDDDEEEDEDEGGSGLGSQNKVLKSEVSKHKQQLERLQQKDPEFYKFLQEHDQELLDFDDEDAEESEGEEEEDEEGMDEEDGEPRKTTEDETSVSLSTALVETWCTAVKEKQHVGALKNLLRAFRTACHYGDGESEDLGSKFNISSSHVFNKIMLYVLVEIDGVFKKMLGLADMSEKKSGTVEVQKLSKWKKLEPFVKTYLGNALHILNQMTDNQMIAFTVRRLKASVIFLAAFPILARKYMKVALHFWGSGEGALPLLSFMFIREMALRLGSDYLETCLKGMYKEYVANSRFVNPTSLPRIHFMASCVVELYGIDSGAAYQNAFIFIRQLAIVLRNALTMKTKEAFKQVYRWQYINSLNVWVRVLSTYKEQLRPLVYPLSQIIDGAARLVPTARYFPLRLQCVRMLNRLSAATDAFVPIASLLLDMLQFKDLHMSPTGGVGQGLDFSTMIKVPKQAVKTRAFQDDCVTGVIEQLTEHLAQNSYSVAFPELSVVPLVQIRRMLKEVKVDRFRKLIKQLVEQIERNVEFVGKKRDGVSFSPKDISAAASFLEEEKKAGASPLSKFAASLRQRAAQRQAALHTSSVMVGGDQKRVVDSDDEEDDEMVVEEGEKAFSNDWLPSKQPPKQDSGDQPEKKASKKGQTATPDADDSDEEDVVEDLMLSSSDEEEDDDDMDEDDDQSLGSASEMDSDAEEEEQSHSRAQKKSPGPKDSKAVSNGGRGGRGGRGESPGGNRGGFKSRGGSAGGGRGGRGGSPGGSRGGRGASPGGNRGGRGASPGGNRGGRGASPGGRGGFKSRGGSAGGGRGGFGGRGGSPGGNRGGFRGRGGSGGGGRGRGGHRRDD</sequence>
<gene>
    <name evidence="5" type="ORF">KC19_3G186300</name>
</gene>
<comment type="similarity">
    <text evidence="2">Belongs to the NOC2 family.</text>
</comment>
<dbReference type="GO" id="GO:0005730">
    <property type="term" value="C:nucleolus"/>
    <property type="evidence" value="ECO:0007669"/>
    <property type="project" value="TreeGrafter"/>
</dbReference>
<reference evidence="5" key="1">
    <citation type="submission" date="2020-06" db="EMBL/GenBank/DDBJ databases">
        <title>WGS assembly of Ceratodon purpureus strain R40.</title>
        <authorList>
            <person name="Carey S.B."/>
            <person name="Jenkins J."/>
            <person name="Shu S."/>
            <person name="Lovell J.T."/>
            <person name="Sreedasyam A."/>
            <person name="Maumus F."/>
            <person name="Tiley G.P."/>
            <person name="Fernandez-Pozo N."/>
            <person name="Barry K."/>
            <person name="Chen C."/>
            <person name="Wang M."/>
            <person name="Lipzen A."/>
            <person name="Daum C."/>
            <person name="Saski C.A."/>
            <person name="Payton A.C."/>
            <person name="Mcbreen J.C."/>
            <person name="Conrad R.E."/>
            <person name="Kollar L.M."/>
            <person name="Olsson S."/>
            <person name="Huttunen S."/>
            <person name="Landis J.B."/>
            <person name="Wickett N.J."/>
            <person name="Johnson M.G."/>
            <person name="Rensing S.A."/>
            <person name="Grimwood J."/>
            <person name="Schmutz J."/>
            <person name="Mcdaniel S.F."/>
        </authorList>
    </citation>
    <scope>NUCLEOTIDE SEQUENCE</scope>
    <source>
        <strain evidence="5">R40</strain>
    </source>
</reference>
<feature type="compositionally biased region" description="Acidic residues" evidence="4">
    <location>
        <begin position="776"/>
        <end position="787"/>
    </location>
</feature>
<feature type="region of interest" description="Disordered" evidence="4">
    <location>
        <begin position="708"/>
        <end position="971"/>
    </location>
</feature>
<dbReference type="GO" id="GO:0030690">
    <property type="term" value="C:Noc1p-Noc2p complex"/>
    <property type="evidence" value="ECO:0007669"/>
    <property type="project" value="TreeGrafter"/>
</dbReference>
<feature type="compositionally biased region" description="Acidic residues" evidence="4">
    <location>
        <begin position="88"/>
        <end position="115"/>
    </location>
</feature>
<feature type="compositionally biased region" description="Acidic residues" evidence="4">
    <location>
        <begin position="125"/>
        <end position="142"/>
    </location>
</feature>
<dbReference type="GO" id="GO:0030691">
    <property type="term" value="C:Noc2p-Noc3p complex"/>
    <property type="evidence" value="ECO:0007669"/>
    <property type="project" value="TreeGrafter"/>
</dbReference>
<dbReference type="InterPro" id="IPR005343">
    <property type="entry name" value="Noc2"/>
</dbReference>
<name>A0A8T0IMN8_CERPU</name>